<dbReference type="Pfam" id="PF00271">
    <property type="entry name" value="Helicase_C"/>
    <property type="match status" value="1"/>
</dbReference>
<sequence length="113" mass="12020">MYVINYDFPNSSEDYIHRIGRTGRSNSTGTAYTFFTTANQRQAKDLVAVMREAKQEVSPELDRMSAMGFGGFGKGGRYGAGKFGGGRSFGGGGRSFGGGRGGGYGGKPGHKRF</sequence>
<gene>
    <name evidence="3" type="ORF">NTJ_15819</name>
</gene>
<feature type="domain" description="Helicase C-terminal" evidence="2">
    <location>
        <begin position="1"/>
        <end position="65"/>
    </location>
</feature>
<keyword evidence="3" id="KW-0067">ATP-binding</keyword>
<accession>A0ABN7BF68</accession>
<reference evidence="3 4" key="1">
    <citation type="submission" date="2023-09" db="EMBL/GenBank/DDBJ databases">
        <title>Nesidiocoris tenuis whole genome shotgun sequence.</title>
        <authorList>
            <person name="Shibata T."/>
            <person name="Shimoda M."/>
            <person name="Kobayashi T."/>
            <person name="Uehara T."/>
        </authorList>
    </citation>
    <scope>NUCLEOTIDE SEQUENCE [LARGE SCALE GENOMIC DNA]</scope>
    <source>
        <strain evidence="3 4">Japan</strain>
    </source>
</reference>
<keyword evidence="3" id="KW-0547">Nucleotide-binding</keyword>
<dbReference type="InterPro" id="IPR027417">
    <property type="entry name" value="P-loop_NTPase"/>
</dbReference>
<evidence type="ECO:0000256" key="1">
    <source>
        <dbReference type="SAM" id="MobiDB-lite"/>
    </source>
</evidence>
<evidence type="ECO:0000313" key="4">
    <source>
        <dbReference type="Proteomes" id="UP001307889"/>
    </source>
</evidence>
<evidence type="ECO:0000313" key="3">
    <source>
        <dbReference type="EMBL" id="BET03002.1"/>
    </source>
</evidence>
<protein>
    <submittedName>
        <fullName evidence="3">DEAD (Asp-Glu-Ala-Asp) box helicase</fullName>
    </submittedName>
</protein>
<keyword evidence="3" id="KW-0347">Helicase</keyword>
<keyword evidence="4" id="KW-1185">Reference proteome</keyword>
<dbReference type="EMBL" id="AP028923">
    <property type="protein sequence ID" value="BET03002.1"/>
    <property type="molecule type" value="Genomic_DNA"/>
</dbReference>
<keyword evidence="3" id="KW-0378">Hydrolase</keyword>
<dbReference type="GO" id="GO:0004386">
    <property type="term" value="F:helicase activity"/>
    <property type="evidence" value="ECO:0007669"/>
    <property type="project" value="UniProtKB-KW"/>
</dbReference>
<feature type="region of interest" description="Disordered" evidence="1">
    <location>
        <begin position="90"/>
        <end position="113"/>
    </location>
</feature>
<dbReference type="InterPro" id="IPR001650">
    <property type="entry name" value="Helicase_C-like"/>
</dbReference>
<dbReference type="PANTHER" id="PTHR47958">
    <property type="entry name" value="ATP-DEPENDENT RNA HELICASE DBP3"/>
    <property type="match status" value="1"/>
</dbReference>
<dbReference type="PROSITE" id="PS51194">
    <property type="entry name" value="HELICASE_CTER"/>
    <property type="match status" value="1"/>
</dbReference>
<dbReference type="Gene3D" id="3.40.50.300">
    <property type="entry name" value="P-loop containing nucleotide triphosphate hydrolases"/>
    <property type="match status" value="1"/>
</dbReference>
<feature type="compositionally biased region" description="Gly residues" evidence="1">
    <location>
        <begin position="90"/>
        <end position="107"/>
    </location>
</feature>
<proteinExistence type="predicted"/>
<organism evidence="3 4">
    <name type="scientific">Nesidiocoris tenuis</name>
    <dbReference type="NCBI Taxonomy" id="355587"/>
    <lineage>
        <taxon>Eukaryota</taxon>
        <taxon>Metazoa</taxon>
        <taxon>Ecdysozoa</taxon>
        <taxon>Arthropoda</taxon>
        <taxon>Hexapoda</taxon>
        <taxon>Insecta</taxon>
        <taxon>Pterygota</taxon>
        <taxon>Neoptera</taxon>
        <taxon>Paraneoptera</taxon>
        <taxon>Hemiptera</taxon>
        <taxon>Heteroptera</taxon>
        <taxon>Panheteroptera</taxon>
        <taxon>Cimicomorpha</taxon>
        <taxon>Miridae</taxon>
        <taxon>Dicyphina</taxon>
        <taxon>Nesidiocoris</taxon>
    </lineage>
</organism>
<dbReference type="Proteomes" id="UP001307889">
    <property type="component" value="Chromosome 15"/>
</dbReference>
<name>A0ABN7BF68_9HEMI</name>
<dbReference type="SUPFAM" id="SSF52540">
    <property type="entry name" value="P-loop containing nucleoside triphosphate hydrolases"/>
    <property type="match status" value="1"/>
</dbReference>
<evidence type="ECO:0000259" key="2">
    <source>
        <dbReference type="PROSITE" id="PS51194"/>
    </source>
</evidence>